<dbReference type="STRING" id="1120977.GCA_000619845_01532"/>
<gene>
    <name evidence="2" type="ORF">E2B99_11310</name>
</gene>
<dbReference type="InterPro" id="IPR058531">
    <property type="entry name" value="Baseplate_J_M"/>
</dbReference>
<protein>
    <submittedName>
        <fullName evidence="2">Baseplate J family protein</fullName>
    </submittedName>
</protein>
<dbReference type="InterPro" id="IPR014507">
    <property type="entry name" value="Baseplate_assembly_J_pred"/>
</dbReference>
<reference evidence="2 3" key="1">
    <citation type="submission" date="2019-03" db="EMBL/GenBank/DDBJ databases">
        <title>Alkanindiges illinoisensis: a potential pathogenic isolated from ascites of a gastric cancer patient with abdominal metastasis.</title>
        <authorList>
            <person name="Hu X."/>
            <person name="Yang B."/>
            <person name="Yan X."/>
            <person name="Lin L."/>
            <person name="Zhao H."/>
            <person name="Zhou F."/>
            <person name="Su B."/>
            <person name="Chen J."/>
            <person name="Rui Y."/>
            <person name="Wang Q."/>
            <person name="Zheng L."/>
        </authorList>
    </citation>
    <scope>NUCLEOTIDE SEQUENCE [LARGE SCALE GENOMIC DNA]</scope>
    <source>
        <strain evidence="2 3">NFYY 23406</strain>
    </source>
</reference>
<dbReference type="InterPro" id="IPR052726">
    <property type="entry name" value="Phage_Baseplate_Hub"/>
</dbReference>
<sequence length="303" mass="33142">MSSNTYTAIDLSQIAPPEVIRQIDFETILNEALADFYARMEEVDPEFPRLLESDPAMKLAEAFAYREMLVRAEANNQALAVLLAYAAGSDLDHKAAERRLQRRIISPATSTTPEVTETDESLRRRVQLAPEGETTAGSEGSYIFHAMNADPRVKDIFPYAPLNQDGNPTGICNIYVLSTEGDGAASEELLNIVKAALNSKSVRPLTDKPMIYSASILHYQIEAQIEIADGPDRGIILESCYQAVRNYADSVHSYNDGVSLSGIYQALHQPGVKRVNLTKPAANIDTSLGQVAFCDNFTLVAVG</sequence>
<dbReference type="PANTHER" id="PTHR35862:SF1">
    <property type="entry name" value="FELS-2 PROPHAGE PROTEIN"/>
    <property type="match status" value="1"/>
</dbReference>
<keyword evidence="3" id="KW-1185">Reference proteome</keyword>
<dbReference type="PIRSF" id="PIRSF020481">
    <property type="entry name" value="BAP"/>
    <property type="match status" value="1"/>
</dbReference>
<feature type="domain" description="Baseplate J-like central" evidence="1">
    <location>
        <begin position="135"/>
        <end position="208"/>
    </location>
</feature>
<name>A0A4Y7X9Q1_9GAMM</name>
<evidence type="ECO:0000313" key="2">
    <source>
        <dbReference type="EMBL" id="TEU24685.1"/>
    </source>
</evidence>
<organism evidence="2 3">
    <name type="scientific">Alkanindiges illinoisensis</name>
    <dbReference type="NCBI Taxonomy" id="197183"/>
    <lineage>
        <taxon>Bacteria</taxon>
        <taxon>Pseudomonadati</taxon>
        <taxon>Pseudomonadota</taxon>
        <taxon>Gammaproteobacteria</taxon>
        <taxon>Moraxellales</taxon>
        <taxon>Moraxellaceae</taxon>
        <taxon>Alkanindiges</taxon>
    </lineage>
</organism>
<accession>A0A4Y7X9Q1</accession>
<dbReference type="Pfam" id="PF26078">
    <property type="entry name" value="Baseplate_J_M"/>
    <property type="match status" value="1"/>
</dbReference>
<dbReference type="AlphaFoldDB" id="A0A4Y7X9Q1"/>
<proteinExistence type="predicted"/>
<dbReference type="PANTHER" id="PTHR35862">
    <property type="entry name" value="FELS-2 PROPHAGE PROTEIN"/>
    <property type="match status" value="1"/>
</dbReference>
<evidence type="ECO:0000259" key="1">
    <source>
        <dbReference type="Pfam" id="PF26078"/>
    </source>
</evidence>
<dbReference type="Proteomes" id="UP000297834">
    <property type="component" value="Unassembled WGS sequence"/>
</dbReference>
<dbReference type="OrthoDB" id="9793802at2"/>
<dbReference type="EMBL" id="SNTY01000058">
    <property type="protein sequence ID" value="TEU24685.1"/>
    <property type="molecule type" value="Genomic_DNA"/>
</dbReference>
<comment type="caution">
    <text evidence="2">The sequence shown here is derived from an EMBL/GenBank/DDBJ whole genome shotgun (WGS) entry which is preliminary data.</text>
</comment>
<evidence type="ECO:0000313" key="3">
    <source>
        <dbReference type="Proteomes" id="UP000297834"/>
    </source>
</evidence>
<dbReference type="RefSeq" id="WP_134245037.1">
    <property type="nucleotide sequence ID" value="NZ_SNTY01000058.1"/>
</dbReference>